<sequence length="219" mass="25080">MASAPGEQFEPRQTTMSDDYTPDPLLSLPLDAERQAVVDDIIDLYSCDPTVEKVKRYTPDCVYDDQFVYANDRYKVAGYWFALPKLFKESKNVESQIIASGKDFIQFKNMQTRTFRLIPKKITTTSLVTLSLDPSTVNSDFIQVKYHKDQSNAEDFSHEGVVFKFKQWQADHISDWLSRETLPEMKEFEADRTAAKEDVHKHGSGKYAPTKDVKSASTL</sequence>
<dbReference type="GeneID" id="54423053"/>
<feature type="compositionally biased region" description="Basic and acidic residues" evidence="1">
    <location>
        <begin position="188"/>
        <end position="201"/>
    </location>
</feature>
<feature type="compositionally biased region" description="Basic and acidic residues" evidence="1">
    <location>
        <begin position="209"/>
        <end position="219"/>
    </location>
</feature>
<dbReference type="AlphaFoldDB" id="A0A6G1G6S6"/>
<gene>
    <name evidence="2 4" type="ORF">P152DRAFT_506491</name>
</gene>
<reference evidence="2 4" key="1">
    <citation type="submission" date="2020-01" db="EMBL/GenBank/DDBJ databases">
        <authorList>
            <consortium name="DOE Joint Genome Institute"/>
            <person name="Haridas S."/>
            <person name="Albert R."/>
            <person name="Binder M."/>
            <person name="Bloem J."/>
            <person name="Labutti K."/>
            <person name="Salamov A."/>
            <person name="Andreopoulos B."/>
            <person name="Baker S.E."/>
            <person name="Barry K."/>
            <person name="Bills G."/>
            <person name="Bluhm B.H."/>
            <person name="Cannon C."/>
            <person name="Castanera R."/>
            <person name="Culley D.E."/>
            <person name="Daum C."/>
            <person name="Ezra D."/>
            <person name="Gonzalez J.B."/>
            <person name="Henrissat B."/>
            <person name="Kuo A."/>
            <person name="Liang C."/>
            <person name="Lipzen A."/>
            <person name="Lutzoni F."/>
            <person name="Magnuson J."/>
            <person name="Mondo S."/>
            <person name="Nolan M."/>
            <person name="Ohm R."/>
            <person name="Pangilinan J."/>
            <person name="Park H.-J."/>
            <person name="Ramirez L."/>
            <person name="Alfaro M."/>
            <person name="Sun H."/>
            <person name="Tritt A."/>
            <person name="Yoshinaga Y."/>
            <person name="Zwiers L.-H."/>
            <person name="Turgeon B.G."/>
            <person name="Goodwin S.B."/>
            <person name="Spatafora J.W."/>
            <person name="Crous P.W."/>
            <person name="Grigoriev I.V."/>
        </authorList>
    </citation>
    <scope>NUCLEOTIDE SEQUENCE</scope>
    <source>
        <strain evidence="2 4">CBS 781.70</strain>
    </source>
</reference>
<evidence type="ECO:0000256" key="1">
    <source>
        <dbReference type="SAM" id="MobiDB-lite"/>
    </source>
</evidence>
<evidence type="ECO:0000313" key="2">
    <source>
        <dbReference type="EMBL" id="KAF1813590.1"/>
    </source>
</evidence>
<dbReference type="PANTHER" id="PTHR34213">
    <property type="entry name" value="NUCLEAR TRANSPORT FACTOR 2 (NTF2) FAMILY PROTEIN"/>
    <property type="match status" value="1"/>
</dbReference>
<evidence type="ECO:0000313" key="4">
    <source>
        <dbReference type="RefSeq" id="XP_033535221.1"/>
    </source>
</evidence>
<proteinExistence type="predicted"/>
<reference evidence="4" key="3">
    <citation type="submission" date="2025-04" db="UniProtKB">
        <authorList>
            <consortium name="RefSeq"/>
        </authorList>
    </citation>
    <scope>IDENTIFICATION</scope>
    <source>
        <strain evidence="4">CBS 781.70</strain>
    </source>
</reference>
<evidence type="ECO:0000313" key="3">
    <source>
        <dbReference type="Proteomes" id="UP000504638"/>
    </source>
</evidence>
<reference evidence="4" key="2">
    <citation type="submission" date="2020-04" db="EMBL/GenBank/DDBJ databases">
        <authorList>
            <consortium name="NCBI Genome Project"/>
        </authorList>
    </citation>
    <scope>NUCLEOTIDE SEQUENCE</scope>
    <source>
        <strain evidence="4">CBS 781.70</strain>
    </source>
</reference>
<dbReference type="PANTHER" id="PTHR34213:SF2">
    <property type="entry name" value="NUCLEAR TRANSPORT FACTOR 2 (NTF2) FAMILY PROTEIN"/>
    <property type="match status" value="1"/>
</dbReference>
<dbReference type="OrthoDB" id="2400485at2759"/>
<keyword evidence="3" id="KW-1185">Reference proteome</keyword>
<name>A0A6G1G6S6_9PEZI</name>
<accession>A0A6G1G6S6</accession>
<feature type="region of interest" description="Disordered" evidence="1">
    <location>
        <begin position="1"/>
        <end position="21"/>
    </location>
</feature>
<dbReference type="RefSeq" id="XP_033535221.1">
    <property type="nucleotide sequence ID" value="XM_033682483.1"/>
</dbReference>
<protein>
    <submittedName>
        <fullName evidence="2 4">Uncharacterized protein</fullName>
    </submittedName>
</protein>
<dbReference type="Proteomes" id="UP000504638">
    <property type="component" value="Unplaced"/>
</dbReference>
<feature type="region of interest" description="Disordered" evidence="1">
    <location>
        <begin position="188"/>
        <end position="219"/>
    </location>
</feature>
<organism evidence="2">
    <name type="scientific">Eremomyces bilateralis CBS 781.70</name>
    <dbReference type="NCBI Taxonomy" id="1392243"/>
    <lineage>
        <taxon>Eukaryota</taxon>
        <taxon>Fungi</taxon>
        <taxon>Dikarya</taxon>
        <taxon>Ascomycota</taxon>
        <taxon>Pezizomycotina</taxon>
        <taxon>Dothideomycetes</taxon>
        <taxon>Dothideomycetes incertae sedis</taxon>
        <taxon>Eremomycetales</taxon>
        <taxon>Eremomycetaceae</taxon>
        <taxon>Eremomyces</taxon>
    </lineage>
</organism>
<dbReference type="EMBL" id="ML975154">
    <property type="protein sequence ID" value="KAF1813590.1"/>
    <property type="molecule type" value="Genomic_DNA"/>
</dbReference>